<dbReference type="Gene3D" id="3.30.540.10">
    <property type="entry name" value="Fructose-1,6-Bisphosphatase, subunit A, domain 1"/>
    <property type="match status" value="1"/>
</dbReference>
<dbReference type="RefSeq" id="WP_377796299.1">
    <property type="nucleotide sequence ID" value="NZ_JBHSLW010000006.1"/>
</dbReference>
<sequence>MAGQELIGQVSDLLREVAAGVVMPRFRKLAEAEVRVKSPGEEVTIADEEAEQLLNLRLPALLPGSRVIGEEAVSAQPELLQGLGEGTVFVVDPIDGTSNFVKGSPCFSMMVALLREGEPVASWMLSPATDTIHVAERGAGAWIDGRRVRVGRPPQWTGLRGGVLTRFLPAEITARVHANGRDLAAILPGMFCAGEEYPAIVRGEQNFVVFWRGLPWDHAPGALFLEEAGGRAARFDGRPYRPAEQGSGILAAQSPELWDELQRRLFAEI</sequence>
<dbReference type="Proteomes" id="UP001596053">
    <property type="component" value="Unassembled WGS sequence"/>
</dbReference>
<evidence type="ECO:0000256" key="3">
    <source>
        <dbReference type="ARBA" id="ARBA00022801"/>
    </source>
</evidence>
<protein>
    <submittedName>
        <fullName evidence="5">Inositol monophosphatase family protein</fullName>
    </submittedName>
</protein>
<keyword evidence="4" id="KW-0460">Magnesium</keyword>
<evidence type="ECO:0000256" key="4">
    <source>
        <dbReference type="ARBA" id="ARBA00022842"/>
    </source>
</evidence>
<gene>
    <name evidence="5" type="ORF">ACFPOB_04695</name>
</gene>
<organism evidence="5 6">
    <name type="scientific">Bosea eneae</name>
    <dbReference type="NCBI Taxonomy" id="151454"/>
    <lineage>
        <taxon>Bacteria</taxon>
        <taxon>Pseudomonadati</taxon>
        <taxon>Pseudomonadota</taxon>
        <taxon>Alphaproteobacteria</taxon>
        <taxon>Hyphomicrobiales</taxon>
        <taxon>Boseaceae</taxon>
        <taxon>Bosea</taxon>
    </lineage>
</organism>
<evidence type="ECO:0000256" key="1">
    <source>
        <dbReference type="ARBA" id="ARBA00009759"/>
    </source>
</evidence>
<keyword evidence="6" id="KW-1185">Reference proteome</keyword>
<evidence type="ECO:0000313" key="5">
    <source>
        <dbReference type="EMBL" id="MFC5418860.1"/>
    </source>
</evidence>
<dbReference type="InterPro" id="IPR000760">
    <property type="entry name" value="Inositol_monophosphatase-like"/>
</dbReference>
<proteinExistence type="inferred from homology"/>
<comment type="caution">
    <text evidence="5">The sequence shown here is derived from an EMBL/GenBank/DDBJ whole genome shotgun (WGS) entry which is preliminary data.</text>
</comment>
<dbReference type="InterPro" id="IPR020583">
    <property type="entry name" value="Inositol_monoP_metal-BS"/>
</dbReference>
<dbReference type="EMBL" id="JBHSLW010000006">
    <property type="protein sequence ID" value="MFC5418860.1"/>
    <property type="molecule type" value="Genomic_DNA"/>
</dbReference>
<name>A0ABW0IPH9_9HYPH</name>
<keyword evidence="3" id="KW-0378">Hydrolase</keyword>
<dbReference type="Gene3D" id="3.40.190.80">
    <property type="match status" value="1"/>
</dbReference>
<dbReference type="Pfam" id="PF00459">
    <property type="entry name" value="Inositol_P"/>
    <property type="match status" value="1"/>
</dbReference>
<reference evidence="6" key="1">
    <citation type="journal article" date="2019" name="Int. J. Syst. Evol. Microbiol.">
        <title>The Global Catalogue of Microorganisms (GCM) 10K type strain sequencing project: providing services to taxonomists for standard genome sequencing and annotation.</title>
        <authorList>
            <consortium name="The Broad Institute Genomics Platform"/>
            <consortium name="The Broad Institute Genome Sequencing Center for Infectious Disease"/>
            <person name="Wu L."/>
            <person name="Ma J."/>
        </authorList>
    </citation>
    <scope>NUCLEOTIDE SEQUENCE [LARGE SCALE GENOMIC DNA]</scope>
    <source>
        <strain evidence="6">NCAIM B.01391</strain>
    </source>
</reference>
<dbReference type="PANTHER" id="PTHR20854">
    <property type="entry name" value="INOSITOL MONOPHOSPHATASE"/>
    <property type="match status" value="1"/>
</dbReference>
<accession>A0ABW0IPH9</accession>
<keyword evidence="2" id="KW-0479">Metal-binding</keyword>
<evidence type="ECO:0000256" key="2">
    <source>
        <dbReference type="ARBA" id="ARBA00022723"/>
    </source>
</evidence>
<dbReference type="PRINTS" id="PR00377">
    <property type="entry name" value="IMPHPHTASES"/>
</dbReference>
<dbReference type="PANTHER" id="PTHR20854:SF4">
    <property type="entry name" value="INOSITOL-1-MONOPHOSPHATASE-RELATED"/>
    <property type="match status" value="1"/>
</dbReference>
<dbReference type="SUPFAM" id="SSF56655">
    <property type="entry name" value="Carbohydrate phosphatase"/>
    <property type="match status" value="1"/>
</dbReference>
<evidence type="ECO:0000313" key="6">
    <source>
        <dbReference type="Proteomes" id="UP001596053"/>
    </source>
</evidence>
<dbReference type="PROSITE" id="PS00629">
    <property type="entry name" value="IMP_1"/>
    <property type="match status" value="1"/>
</dbReference>
<comment type="similarity">
    <text evidence="1">Belongs to the inositol monophosphatase superfamily.</text>
</comment>